<dbReference type="InterPro" id="IPR015422">
    <property type="entry name" value="PyrdxlP-dep_Trfase_small"/>
</dbReference>
<feature type="domain" description="Aminotransferase class V" evidence="7">
    <location>
        <begin position="80"/>
        <end position="452"/>
    </location>
</feature>
<evidence type="ECO:0000313" key="8">
    <source>
        <dbReference type="EMBL" id="GAA5189978.1"/>
    </source>
</evidence>
<evidence type="ECO:0000259" key="7">
    <source>
        <dbReference type="Pfam" id="PF00266"/>
    </source>
</evidence>
<dbReference type="PROSITE" id="PS51318">
    <property type="entry name" value="TAT"/>
    <property type="match status" value="1"/>
</dbReference>
<dbReference type="InterPro" id="IPR019546">
    <property type="entry name" value="TAT_signal_bac_arc"/>
</dbReference>
<feature type="chain" id="PRO_5045164721" evidence="6">
    <location>
        <begin position="37"/>
        <end position="466"/>
    </location>
</feature>
<keyword evidence="9" id="KW-1185">Reference proteome</keyword>
<dbReference type="InterPro" id="IPR015424">
    <property type="entry name" value="PyrdxlP-dep_Trfase"/>
</dbReference>
<comment type="cofactor">
    <cofactor evidence="1 5">
        <name>pyridoxal 5'-phosphate</name>
        <dbReference type="ChEBI" id="CHEBI:597326"/>
    </cofactor>
</comment>
<evidence type="ECO:0000256" key="3">
    <source>
        <dbReference type="ARBA" id="ARBA00022898"/>
    </source>
</evidence>
<dbReference type="NCBIfam" id="TIGR01409">
    <property type="entry name" value="TAT_signal_seq"/>
    <property type="match status" value="1"/>
</dbReference>
<dbReference type="Pfam" id="PF00266">
    <property type="entry name" value="Aminotran_5"/>
    <property type="match status" value="1"/>
</dbReference>
<feature type="signal peptide" evidence="6">
    <location>
        <begin position="1"/>
        <end position="36"/>
    </location>
</feature>
<dbReference type="PANTHER" id="PTHR43092:SF6">
    <property type="entry name" value="BLR1280 PROTEIN"/>
    <property type="match status" value="1"/>
</dbReference>
<dbReference type="Proteomes" id="UP001501600">
    <property type="component" value="Unassembled WGS sequence"/>
</dbReference>
<dbReference type="RefSeq" id="WP_345316294.1">
    <property type="nucleotide sequence ID" value="NZ_BAABLF010000007.1"/>
</dbReference>
<keyword evidence="8" id="KW-0032">Aminotransferase</keyword>
<dbReference type="Gene3D" id="3.40.640.10">
    <property type="entry name" value="Type I PLP-dependent aspartate aminotransferase-like (Major domain)"/>
    <property type="match status" value="1"/>
</dbReference>
<evidence type="ECO:0000256" key="2">
    <source>
        <dbReference type="ARBA" id="ARBA00022729"/>
    </source>
</evidence>
<keyword evidence="3" id="KW-0663">Pyridoxal phosphate</keyword>
<comment type="caution">
    <text evidence="8">The sequence shown here is derived from an EMBL/GenBank/DDBJ whole genome shotgun (WGS) entry which is preliminary data.</text>
</comment>
<comment type="similarity">
    <text evidence="4">Belongs to the class-V pyridoxal-phosphate-dependent aminotransferase family.</text>
</comment>
<proteinExistence type="inferred from homology"/>
<evidence type="ECO:0000256" key="5">
    <source>
        <dbReference type="RuleBase" id="RU004504"/>
    </source>
</evidence>
<reference evidence="9" key="1">
    <citation type="journal article" date="2019" name="Int. J. Syst. Evol. Microbiol.">
        <title>The Global Catalogue of Microorganisms (GCM) 10K type strain sequencing project: providing services to taxonomists for standard genome sequencing and annotation.</title>
        <authorList>
            <consortium name="The Broad Institute Genomics Platform"/>
            <consortium name="The Broad Institute Genome Sequencing Center for Infectious Disease"/>
            <person name="Wu L."/>
            <person name="Ma J."/>
        </authorList>
    </citation>
    <scope>NUCLEOTIDE SEQUENCE [LARGE SCALE GENOMIC DNA]</scope>
    <source>
        <strain evidence="9">JCM 18720</strain>
    </source>
</reference>
<organism evidence="8 9">
    <name type="scientific">Ferrimonas gelatinilytica</name>
    <dbReference type="NCBI Taxonomy" id="1255257"/>
    <lineage>
        <taxon>Bacteria</taxon>
        <taxon>Pseudomonadati</taxon>
        <taxon>Pseudomonadota</taxon>
        <taxon>Gammaproteobacteria</taxon>
        <taxon>Alteromonadales</taxon>
        <taxon>Ferrimonadaceae</taxon>
        <taxon>Ferrimonas</taxon>
    </lineage>
</organism>
<dbReference type="EMBL" id="BAABLF010000007">
    <property type="protein sequence ID" value="GAA5189978.1"/>
    <property type="molecule type" value="Genomic_DNA"/>
</dbReference>
<dbReference type="PANTHER" id="PTHR43092">
    <property type="entry name" value="L-CYSTEINE DESULFHYDRASE"/>
    <property type="match status" value="1"/>
</dbReference>
<keyword evidence="2 6" id="KW-0732">Signal</keyword>
<evidence type="ECO:0000256" key="1">
    <source>
        <dbReference type="ARBA" id="ARBA00001933"/>
    </source>
</evidence>
<dbReference type="InterPro" id="IPR015421">
    <property type="entry name" value="PyrdxlP-dep_Trfase_major"/>
</dbReference>
<dbReference type="PROSITE" id="PS00595">
    <property type="entry name" value="AA_TRANSFER_CLASS_5"/>
    <property type="match status" value="1"/>
</dbReference>
<keyword evidence="8" id="KW-0808">Transferase</keyword>
<evidence type="ECO:0000313" key="9">
    <source>
        <dbReference type="Proteomes" id="UP001501600"/>
    </source>
</evidence>
<dbReference type="Gene3D" id="3.90.1150.10">
    <property type="entry name" value="Aspartate Aminotransferase, domain 1"/>
    <property type="match status" value="1"/>
</dbReference>
<dbReference type="SUPFAM" id="SSF53383">
    <property type="entry name" value="PLP-dependent transferases"/>
    <property type="match status" value="1"/>
</dbReference>
<sequence length="466" mass="51387">MSETRIDSEIQPGRRRFLKATTGVAAALALPGQVLAAEGWTPPVGGGQNDSDKLWKEVKKAFTLDKRNVYMNIGTTGSMPRHVLAQFEANNAIVARDPWAMGHKFGGFSKMGDMIEEVAPGFGADSHEIVFSRNTTDGLCTILGGLQFQAGDVVLTTHHEHMGLKSPLDVARRRYGIEVVELEIPVDTGNNSVTEEDFVRVFADAVALYGSRVRLITFSHIPYVTGTVLPAKRICREVAVPNGIPTLVDGAHTIGMLNLDFHDIDCDFYAGSGHKWQCGPGATGILYVRNEAERLKTFWWDRPDPLLLVNSSRSESESLPLNQRLQYIGQDHIPSKRALADACLMWDSIGRDRIEARVSDLGLRCKQRLAAAFPGASIFSPMTAELNAGITTINPFDDVTDGALLTRFRDRLREEYGYTIRTTSFALNKGDAVMTQALRISTHLFHDEQDVDGLVDAMSQLYMDMA</sequence>
<dbReference type="InterPro" id="IPR006311">
    <property type="entry name" value="TAT_signal"/>
</dbReference>
<dbReference type="InterPro" id="IPR000192">
    <property type="entry name" value="Aminotrans_V_dom"/>
</dbReference>
<evidence type="ECO:0000256" key="4">
    <source>
        <dbReference type="RuleBase" id="RU004075"/>
    </source>
</evidence>
<name>A0ABP9S2T0_9GAMM</name>
<dbReference type="GO" id="GO:0008483">
    <property type="term" value="F:transaminase activity"/>
    <property type="evidence" value="ECO:0007669"/>
    <property type="project" value="UniProtKB-KW"/>
</dbReference>
<accession>A0ABP9S2T0</accession>
<evidence type="ECO:0000256" key="6">
    <source>
        <dbReference type="SAM" id="SignalP"/>
    </source>
</evidence>
<gene>
    <name evidence="8" type="ORF">GCM10025772_13600</name>
</gene>
<protein>
    <submittedName>
        <fullName evidence="8">Aminotransferase class V-fold PLP-dependent enzyme</fullName>
    </submittedName>
</protein>
<dbReference type="InterPro" id="IPR020578">
    <property type="entry name" value="Aminotrans_V_PyrdxlP_BS"/>
</dbReference>